<protein>
    <submittedName>
        <fullName evidence="1">Hypothethical protein</fullName>
    </submittedName>
</protein>
<sequence length="84" mass="9371">MVSTVEREIPVKAYVVNQGGQLVATLENGVEIREDDPRVLADRLFEAGVRKEEVAMPDWRAGDVSPHAGVKIKLYARLAQLREL</sequence>
<dbReference type="AlphaFoldDB" id="D8MYE3"/>
<dbReference type="EMBL" id="FP885890">
    <property type="protein sequence ID" value="CBJ34359.1"/>
    <property type="molecule type" value="Genomic_DNA"/>
</dbReference>
<gene>
    <name evidence="1" type="ORF">RPSI07_p0022</name>
</gene>
<dbReference type="PATRIC" id="fig|859657.5.peg.20"/>
<accession>D8MYE3</accession>
<reference evidence="1" key="2">
    <citation type="submission" date="2010-02" db="EMBL/GenBank/DDBJ databases">
        <authorList>
            <person name="Genoscope - CEA"/>
        </authorList>
    </citation>
    <scope>NUCLEOTIDE SEQUENCE</scope>
    <source>
        <strain evidence="1">PSI07</strain>
        <plasmid evidence="1">pRSI13</plasmid>
    </source>
</reference>
<evidence type="ECO:0000313" key="1">
    <source>
        <dbReference type="EMBL" id="CBJ34359.1"/>
    </source>
</evidence>
<name>D8MYE3_RALSL</name>
<geneLocation type="plasmid" evidence="1">
    <name>pRSI13</name>
</geneLocation>
<dbReference type="RefSeq" id="WP_013207372.1">
    <property type="nucleotide sequence ID" value="NC_014308.1"/>
</dbReference>
<dbReference type="KEGG" id="rsl:RPSI07_p0022"/>
<keyword evidence="1" id="KW-0614">Plasmid</keyword>
<reference evidence="1" key="1">
    <citation type="journal article" date="2010" name="BMC Genomics">
        <title>Genomes of three tomato pathogens within the Ralstonia solanacearum species complex reveal significant evolutionary divergence.</title>
        <authorList>
            <person name="Remenant B."/>
            <person name="Coupat-Goutaland B."/>
            <person name="Guidot A."/>
            <person name="Cellier G."/>
            <person name="Wicker E."/>
            <person name="Allen C."/>
            <person name="Fegan M."/>
            <person name="Pruvost O."/>
            <person name="Elbaz M."/>
            <person name="Calteau A."/>
            <person name="Salvignol G."/>
            <person name="Mornico D."/>
            <person name="Mangenot S."/>
            <person name="Barbe V."/>
            <person name="Medigue C."/>
            <person name="Prior P."/>
        </authorList>
    </citation>
    <scope>NUCLEOTIDE SEQUENCE [LARGE SCALE GENOMIC DNA]</scope>
    <source>
        <strain evidence="1">PSI07</strain>
        <plasmid evidence="1">pRSI13</plasmid>
    </source>
</reference>
<proteinExistence type="predicted"/>
<organism evidence="1">
    <name type="scientific">Ralstonia solanacearum PSI07</name>
    <dbReference type="NCBI Taxonomy" id="859657"/>
    <lineage>
        <taxon>Bacteria</taxon>
        <taxon>Pseudomonadati</taxon>
        <taxon>Pseudomonadota</taxon>
        <taxon>Betaproteobacteria</taxon>
        <taxon>Burkholderiales</taxon>
        <taxon>Burkholderiaceae</taxon>
        <taxon>Ralstonia</taxon>
        <taxon>Ralstonia solanacearum species complex</taxon>
    </lineage>
</organism>